<evidence type="ECO:0000256" key="2">
    <source>
        <dbReference type="ARBA" id="ARBA00009289"/>
    </source>
</evidence>
<comment type="subcellular location">
    <subcellularLocation>
        <location evidence="1">Endoplasmic reticulum membrane</location>
        <topology evidence="1">Single-pass type II membrane protein</topology>
    </subcellularLocation>
</comment>
<accession>G8XZI6</accession>
<dbReference type="Pfam" id="PF04573">
    <property type="entry name" value="SPC22"/>
    <property type="match status" value="1"/>
</dbReference>
<name>G8XZI6_PICSO</name>
<organism evidence="11 12">
    <name type="scientific">Pichia sorbitophila (strain ATCC MYA-4447 / BCRC 22081 / CBS 7064 / NBRC 10061 / NRRL Y-12695)</name>
    <name type="common">Hybrid yeast</name>
    <dbReference type="NCBI Taxonomy" id="559304"/>
    <lineage>
        <taxon>Eukaryota</taxon>
        <taxon>Fungi</taxon>
        <taxon>Dikarya</taxon>
        <taxon>Ascomycota</taxon>
        <taxon>Saccharomycotina</taxon>
        <taxon>Pichiomycetes</taxon>
        <taxon>Debaryomycetaceae</taxon>
        <taxon>Millerozyma</taxon>
    </lineage>
</organism>
<evidence type="ECO:0000256" key="3">
    <source>
        <dbReference type="ARBA" id="ARBA00022692"/>
    </source>
</evidence>
<protein>
    <recommendedName>
        <fullName evidence="9">Signal peptidase subunit 3</fullName>
    </recommendedName>
</protein>
<keyword evidence="5" id="KW-0735">Signal-anchor</keyword>
<evidence type="ECO:0000256" key="1">
    <source>
        <dbReference type="ARBA" id="ARBA00004648"/>
    </source>
</evidence>
<evidence type="ECO:0000256" key="7">
    <source>
        <dbReference type="ARBA" id="ARBA00023136"/>
    </source>
</evidence>
<dbReference type="GO" id="GO:0005787">
    <property type="term" value="C:signal peptidase complex"/>
    <property type="evidence" value="ECO:0007669"/>
    <property type="project" value="UniProtKB-UniRule"/>
</dbReference>
<keyword evidence="12" id="KW-1185">Reference proteome</keyword>
<proteinExistence type="inferred from homology"/>
<gene>
    <name evidence="11" type="primary">Piso0_005634</name>
    <name evidence="11" type="ORF">GNLVRS01_PISO0N19219g</name>
</gene>
<dbReference type="GO" id="GO:0045047">
    <property type="term" value="P:protein targeting to ER"/>
    <property type="evidence" value="ECO:0007669"/>
    <property type="project" value="TreeGrafter"/>
</dbReference>
<dbReference type="STRING" id="559304.G8XZI6"/>
<dbReference type="FunCoup" id="G8XZI6">
    <property type="interactions" value="689"/>
</dbReference>
<keyword evidence="6 10" id="KW-1133">Transmembrane helix</keyword>
<dbReference type="EMBL" id="FO082046">
    <property type="protein sequence ID" value="CCE87095.1"/>
    <property type="molecule type" value="Genomic_DNA"/>
</dbReference>
<dbReference type="AlphaFoldDB" id="G8XZI6"/>
<comment type="similarity">
    <text evidence="2 9">Belongs to the SPCS3 family.</text>
</comment>
<evidence type="ECO:0000256" key="10">
    <source>
        <dbReference type="SAM" id="Phobius"/>
    </source>
</evidence>
<evidence type="ECO:0000256" key="5">
    <source>
        <dbReference type="ARBA" id="ARBA00022968"/>
    </source>
</evidence>
<dbReference type="eggNOG" id="KOG3372">
    <property type="taxonomic scope" value="Eukaryota"/>
</dbReference>
<evidence type="ECO:0000256" key="9">
    <source>
        <dbReference type="PIRNR" id="PIRNR016089"/>
    </source>
</evidence>
<evidence type="ECO:0000256" key="8">
    <source>
        <dbReference type="ARBA" id="ARBA00045670"/>
    </source>
</evidence>
<evidence type="ECO:0000313" key="12">
    <source>
        <dbReference type="Proteomes" id="UP000005222"/>
    </source>
</evidence>
<evidence type="ECO:0000256" key="6">
    <source>
        <dbReference type="ARBA" id="ARBA00022989"/>
    </source>
</evidence>
<evidence type="ECO:0000313" key="11">
    <source>
        <dbReference type="EMBL" id="CCE87095.1"/>
    </source>
</evidence>
<dbReference type="PANTHER" id="PTHR12804:SF0">
    <property type="entry name" value="SIGNAL PEPTIDASE COMPLEX SUBUNIT 3"/>
    <property type="match status" value="1"/>
</dbReference>
<dbReference type="InterPro" id="IPR007653">
    <property type="entry name" value="SPC3"/>
</dbReference>
<evidence type="ECO:0000256" key="4">
    <source>
        <dbReference type="ARBA" id="ARBA00022824"/>
    </source>
</evidence>
<dbReference type="Proteomes" id="UP000005222">
    <property type="component" value="Chromosome N"/>
</dbReference>
<sequence length="188" mass="21509">MFNISNRFQYAANQALSSAIIISTFVIIASIAQLVVNNAWSLDTTSISNIKTQTSLKKSFNYGSLNRKPKENSRIQFDLVTDLRPLFNWNTKQVFVYLTAEYPGKKDGSSNKVTYWDKIIQSKDDAVLDLSRMKSKYSVWDVEESFREREAVLRLEWNIQPWIGPLLFGSTTANSTFTFAKIKEAKTP</sequence>
<feature type="transmembrane region" description="Helical" evidence="10">
    <location>
        <begin position="15"/>
        <end position="36"/>
    </location>
</feature>
<dbReference type="HOGENOM" id="CLU_068714_2_1_1"/>
<dbReference type="OrthoDB" id="10261524at2759"/>
<dbReference type="GO" id="GO:0006465">
    <property type="term" value="P:signal peptide processing"/>
    <property type="evidence" value="ECO:0007669"/>
    <property type="project" value="UniProtKB-UniRule"/>
</dbReference>
<reference evidence="11 12" key="1">
    <citation type="journal article" date="2012" name="G3 (Bethesda)">
        <title>Pichia sorbitophila, an interspecies yeast hybrid reveals early steps of genome resolution following polyploidization.</title>
        <authorList>
            <person name="Leh Louis V."/>
            <person name="Despons L."/>
            <person name="Friedrich A."/>
            <person name="Martin T."/>
            <person name="Durrens P."/>
            <person name="Casaregola S."/>
            <person name="Neuveglise C."/>
            <person name="Fairhead C."/>
            <person name="Marck C."/>
            <person name="Cruz J.A."/>
            <person name="Straub M.L."/>
            <person name="Kugler V."/>
            <person name="Sacerdot C."/>
            <person name="Uzunov Z."/>
            <person name="Thierry A."/>
            <person name="Weiss S."/>
            <person name="Bleykasten C."/>
            <person name="De Montigny J."/>
            <person name="Jacques N."/>
            <person name="Jung P."/>
            <person name="Lemaire M."/>
            <person name="Mallet S."/>
            <person name="Morel G."/>
            <person name="Richard G.F."/>
            <person name="Sarkar A."/>
            <person name="Savel G."/>
            <person name="Schacherer J."/>
            <person name="Seret M.L."/>
            <person name="Talla E."/>
            <person name="Samson G."/>
            <person name="Jubin C."/>
            <person name="Poulain J."/>
            <person name="Vacherie B."/>
            <person name="Barbe V."/>
            <person name="Pelletier E."/>
            <person name="Sherman D.J."/>
            <person name="Westhof E."/>
            <person name="Weissenbach J."/>
            <person name="Baret P.V."/>
            <person name="Wincker P."/>
            <person name="Gaillardin C."/>
            <person name="Dujon B."/>
            <person name="Souciet J.L."/>
        </authorList>
    </citation>
    <scope>NUCLEOTIDE SEQUENCE [LARGE SCALE GENOMIC DNA]</scope>
    <source>
        <strain evidence="12">ATCC MYA-4447 / BCRC 22081 / CBS 7064 / NBRC 10061 / NRRL Y-12695</strain>
    </source>
</reference>
<dbReference type="PANTHER" id="PTHR12804">
    <property type="entry name" value="MICROSOMAL SIGNAL PEPTIDASE 23 KD SUBUNIT SPC22/23"/>
    <property type="match status" value="1"/>
</dbReference>
<comment type="function">
    <text evidence="8">Essential component of the signal peptidase complex (SPC) which catalyzes the cleavage of N-terminal signal sequences from nascent proteins as they are translocated into the lumen of the endoplasmic reticulum. Essential for the SPC catalytic activity, possibly by stabilizing and positioning the active center of the complex close to the lumenal surface. Essential for viability.</text>
</comment>
<keyword evidence="3 10" id="KW-0812">Transmembrane</keyword>
<keyword evidence="7 9" id="KW-0472">Membrane</keyword>
<keyword evidence="4 9" id="KW-0256">Endoplasmic reticulum</keyword>
<dbReference type="OMA" id="LHWNIQP"/>
<dbReference type="InParanoid" id="G8XZI6"/>
<dbReference type="PIRSF" id="PIRSF016089">
    <property type="entry name" value="SPC22"/>
    <property type="match status" value="1"/>
</dbReference>